<keyword evidence="2" id="KW-0520">NAD</keyword>
<evidence type="ECO:0000256" key="1">
    <source>
        <dbReference type="ARBA" id="ARBA00009173"/>
    </source>
</evidence>
<name>A0A133V046_9EURY</name>
<keyword evidence="2" id="KW-0004">4Fe-4S</keyword>
<dbReference type="NCBIfam" id="TIGR01957">
    <property type="entry name" value="nuoB_fam"/>
    <property type="match status" value="1"/>
</dbReference>
<protein>
    <submittedName>
        <fullName evidence="4">NADH dehydrogenase</fullName>
    </submittedName>
</protein>
<feature type="domain" description="NADH:ubiquinone oxidoreductase-like 20kDa subunit" evidence="3">
    <location>
        <begin position="51"/>
        <end position="159"/>
    </location>
</feature>
<dbReference type="PANTHER" id="PTHR11995">
    <property type="entry name" value="NADH DEHYDROGENASE"/>
    <property type="match status" value="1"/>
</dbReference>
<accession>A0A133V046</accession>
<dbReference type="GO" id="GO:0051539">
    <property type="term" value="F:4 iron, 4 sulfur cluster binding"/>
    <property type="evidence" value="ECO:0007669"/>
    <property type="project" value="UniProtKB-KW"/>
</dbReference>
<keyword evidence="2" id="KW-0479">Metal-binding</keyword>
<proteinExistence type="inferred from homology"/>
<reference evidence="4 5" key="1">
    <citation type="journal article" date="2016" name="Sci. Rep.">
        <title>Metabolic traits of an uncultured archaeal lineage -MSBL1- from brine pools of the Red Sea.</title>
        <authorList>
            <person name="Mwirichia R."/>
            <person name="Alam I."/>
            <person name="Rashid M."/>
            <person name="Vinu M."/>
            <person name="Ba-Alawi W."/>
            <person name="Anthony Kamau A."/>
            <person name="Kamanda Ngugi D."/>
            <person name="Goker M."/>
            <person name="Klenk H.P."/>
            <person name="Bajic V."/>
            <person name="Stingl U."/>
        </authorList>
    </citation>
    <scope>NUCLEOTIDE SEQUENCE [LARGE SCALE GENOMIC DNA]</scope>
    <source>
        <strain evidence="4">SCGC-AAA259M10</strain>
    </source>
</reference>
<sequence length="178" mass="19890">MDYEKGLAFLGNLDDVAKKGGKWMADRKPIRNIRDWAINFSLWPVHLTTACCGCEFAPTAAPRYDSERLGVLPWIGARQTNVLIVEGTLTRKMAKAAKIVHSQMPEPKYVMAMGACASDGGIFWNSYNIVRPKEILPIEVYIPGCPPRPEAVIRGFMKLKEKTRKELEFQETSGGESS</sequence>
<dbReference type="GO" id="GO:0045271">
    <property type="term" value="C:respiratory chain complex I"/>
    <property type="evidence" value="ECO:0007669"/>
    <property type="project" value="TreeGrafter"/>
</dbReference>
<dbReference type="PANTHER" id="PTHR11995:SF14">
    <property type="entry name" value="NADH DEHYDROGENASE [UBIQUINONE] IRON-SULFUR PROTEIN 7, MITOCHONDRIAL"/>
    <property type="match status" value="1"/>
</dbReference>
<dbReference type="GO" id="GO:0015990">
    <property type="term" value="P:electron transport coupled proton transport"/>
    <property type="evidence" value="ECO:0007669"/>
    <property type="project" value="TreeGrafter"/>
</dbReference>
<organism evidence="4 5">
    <name type="scientific">candidate division MSBL1 archaeon SCGC-AAA259M10</name>
    <dbReference type="NCBI Taxonomy" id="1698270"/>
    <lineage>
        <taxon>Archaea</taxon>
        <taxon>Methanobacteriati</taxon>
        <taxon>Methanobacteriota</taxon>
        <taxon>candidate division MSBL1</taxon>
    </lineage>
</organism>
<dbReference type="SUPFAM" id="SSF56770">
    <property type="entry name" value="HydA/Nqo6-like"/>
    <property type="match status" value="1"/>
</dbReference>
<dbReference type="AlphaFoldDB" id="A0A133V046"/>
<dbReference type="Pfam" id="PF01058">
    <property type="entry name" value="Oxidored_q6"/>
    <property type="match status" value="1"/>
</dbReference>
<comment type="similarity">
    <text evidence="1 2">Belongs to the complex I 20 kDa subunit family.</text>
</comment>
<comment type="caution">
    <text evidence="4">The sequence shown here is derived from an EMBL/GenBank/DDBJ whole genome shotgun (WGS) entry which is preliminary data.</text>
</comment>
<dbReference type="PATRIC" id="fig|1698270.3.peg.493"/>
<keyword evidence="5" id="KW-1185">Reference proteome</keyword>
<dbReference type="InterPro" id="IPR006137">
    <property type="entry name" value="NADH_UbQ_OxRdtase-like_20kDa"/>
</dbReference>
<dbReference type="EMBL" id="LHXU01000030">
    <property type="protein sequence ID" value="KXA99806.1"/>
    <property type="molecule type" value="Genomic_DNA"/>
</dbReference>
<evidence type="ECO:0000313" key="5">
    <source>
        <dbReference type="Proteomes" id="UP000070341"/>
    </source>
</evidence>
<dbReference type="Gene3D" id="3.40.50.12280">
    <property type="match status" value="1"/>
</dbReference>
<keyword evidence="2" id="KW-0408">Iron</keyword>
<dbReference type="GO" id="GO:0048038">
    <property type="term" value="F:quinone binding"/>
    <property type="evidence" value="ECO:0007669"/>
    <property type="project" value="InterPro"/>
</dbReference>
<gene>
    <name evidence="4" type="ORF">AKJ40_02375</name>
</gene>
<dbReference type="GO" id="GO:0009060">
    <property type="term" value="P:aerobic respiration"/>
    <property type="evidence" value="ECO:0007669"/>
    <property type="project" value="TreeGrafter"/>
</dbReference>
<dbReference type="InterPro" id="IPR006138">
    <property type="entry name" value="NADH_UQ_OxRdtase_20Kd_su"/>
</dbReference>
<evidence type="ECO:0000256" key="2">
    <source>
        <dbReference type="RuleBase" id="RU004464"/>
    </source>
</evidence>
<dbReference type="GO" id="GO:0008137">
    <property type="term" value="F:NADH dehydrogenase (ubiquinone) activity"/>
    <property type="evidence" value="ECO:0007669"/>
    <property type="project" value="InterPro"/>
</dbReference>
<dbReference type="GO" id="GO:0046872">
    <property type="term" value="F:metal ion binding"/>
    <property type="evidence" value="ECO:0007669"/>
    <property type="project" value="UniProtKB-KW"/>
</dbReference>
<keyword evidence="2" id="KW-0411">Iron-sulfur</keyword>
<dbReference type="NCBIfam" id="NF005012">
    <property type="entry name" value="PRK06411.1"/>
    <property type="match status" value="1"/>
</dbReference>
<evidence type="ECO:0000313" key="4">
    <source>
        <dbReference type="EMBL" id="KXA99806.1"/>
    </source>
</evidence>
<evidence type="ECO:0000259" key="3">
    <source>
        <dbReference type="Pfam" id="PF01058"/>
    </source>
</evidence>
<dbReference type="Proteomes" id="UP000070341">
    <property type="component" value="Unassembled WGS sequence"/>
</dbReference>